<dbReference type="RefSeq" id="WP_341840855.1">
    <property type="nucleotide sequence ID" value="NZ_CP149792.1"/>
</dbReference>
<accession>A0ABZ2Z6G8</accession>
<gene>
    <name evidence="3" type="ORF">WJU22_24785</name>
</gene>
<dbReference type="Proteomes" id="UP001449657">
    <property type="component" value="Chromosome"/>
</dbReference>
<organism evidence="3 4">
    <name type="scientific">Chitinophaga caseinilytica</name>
    <dbReference type="NCBI Taxonomy" id="2267521"/>
    <lineage>
        <taxon>Bacteria</taxon>
        <taxon>Pseudomonadati</taxon>
        <taxon>Bacteroidota</taxon>
        <taxon>Chitinophagia</taxon>
        <taxon>Chitinophagales</taxon>
        <taxon>Chitinophagaceae</taxon>
        <taxon>Chitinophaga</taxon>
    </lineage>
</organism>
<protein>
    <submittedName>
        <fullName evidence="3">Dienelactone hydrolase family protein</fullName>
    </submittedName>
</protein>
<proteinExistence type="predicted"/>
<dbReference type="PANTHER" id="PTHR43037:SF1">
    <property type="entry name" value="BLL1128 PROTEIN"/>
    <property type="match status" value="1"/>
</dbReference>
<evidence type="ECO:0000313" key="3">
    <source>
        <dbReference type="EMBL" id="WZN46114.1"/>
    </source>
</evidence>
<keyword evidence="3" id="KW-0378">Hydrolase</keyword>
<keyword evidence="1" id="KW-0732">Signal</keyword>
<reference evidence="3 4" key="1">
    <citation type="submission" date="2024-03" db="EMBL/GenBank/DDBJ databases">
        <title>Chitinophaga caseinilytica sp. nov., a casein hydrolysing bacterium isolated from forest soil.</title>
        <authorList>
            <person name="Lee D.S."/>
            <person name="Han D.M."/>
            <person name="Baek J.H."/>
            <person name="Choi D.G."/>
            <person name="Jeon J.H."/>
            <person name="Jeon C.O."/>
        </authorList>
    </citation>
    <scope>NUCLEOTIDE SEQUENCE [LARGE SCALE GENOMIC DNA]</scope>
    <source>
        <strain evidence="3 4">KACC 19118</strain>
    </source>
</reference>
<dbReference type="PANTHER" id="PTHR43037">
    <property type="entry name" value="UNNAMED PRODUCT-RELATED"/>
    <property type="match status" value="1"/>
</dbReference>
<dbReference type="SUPFAM" id="SSF53474">
    <property type="entry name" value="alpha/beta-Hydrolases"/>
    <property type="match status" value="1"/>
</dbReference>
<dbReference type="InterPro" id="IPR029058">
    <property type="entry name" value="AB_hydrolase_fold"/>
</dbReference>
<evidence type="ECO:0000259" key="2">
    <source>
        <dbReference type="Pfam" id="PF02230"/>
    </source>
</evidence>
<dbReference type="Gene3D" id="3.40.50.1820">
    <property type="entry name" value="alpha/beta hydrolase"/>
    <property type="match status" value="1"/>
</dbReference>
<evidence type="ECO:0000256" key="1">
    <source>
        <dbReference type="ARBA" id="ARBA00022729"/>
    </source>
</evidence>
<keyword evidence="4" id="KW-1185">Reference proteome</keyword>
<dbReference type="Pfam" id="PF02230">
    <property type="entry name" value="Abhydrolase_2"/>
    <property type="match status" value="1"/>
</dbReference>
<sequence>MKRILLSLLMIIPLFAGAQGYEARWFTRGTETLPYRFLPPADYNAAKVYPLIIFMHGIGERGSDNEKQLVNGGRFFLNDSLRQQFPAFVVFPQCADNAMWAPVMTSQDAEGNRVFSVPASLPPTAPSRLLYQLIDSLIASGSVDTKRVYVGGLSMGGMGTFDMLSRFPRRFAAAFPICGAGNEKLAKRYAKNTAVWIFHGADDKVVPPFSSRKFYEILKEKGADVKYTEYPGVGHNSWDSAFAEPGLLPWLFSHQLK</sequence>
<dbReference type="InterPro" id="IPR050955">
    <property type="entry name" value="Plant_Biomass_Hydrol_Est"/>
</dbReference>
<evidence type="ECO:0000313" key="4">
    <source>
        <dbReference type="Proteomes" id="UP001449657"/>
    </source>
</evidence>
<feature type="domain" description="Phospholipase/carboxylesterase/thioesterase" evidence="2">
    <location>
        <begin position="47"/>
        <end position="241"/>
    </location>
</feature>
<dbReference type="EMBL" id="CP150096">
    <property type="protein sequence ID" value="WZN46114.1"/>
    <property type="molecule type" value="Genomic_DNA"/>
</dbReference>
<name>A0ABZ2Z6G8_9BACT</name>
<dbReference type="GO" id="GO:0016787">
    <property type="term" value="F:hydrolase activity"/>
    <property type="evidence" value="ECO:0007669"/>
    <property type="project" value="UniProtKB-KW"/>
</dbReference>
<dbReference type="InterPro" id="IPR003140">
    <property type="entry name" value="PLipase/COase/thioEstase"/>
</dbReference>